<dbReference type="AlphaFoldDB" id="A0A7G2EU64"/>
<protein>
    <submittedName>
        <fullName evidence="2">(thale cress) hypothetical protein</fullName>
    </submittedName>
</protein>
<proteinExistence type="predicted"/>
<reference evidence="2 3" key="1">
    <citation type="submission" date="2020-09" db="EMBL/GenBank/DDBJ databases">
        <authorList>
            <person name="Ashkenazy H."/>
        </authorList>
    </citation>
    <scope>NUCLEOTIDE SEQUENCE [LARGE SCALE GENOMIC DNA]</scope>
    <source>
        <strain evidence="3">cv. Cdm-0</strain>
    </source>
</reference>
<dbReference type="InterPro" id="IPR005048">
    <property type="entry name" value="DUF287"/>
</dbReference>
<gene>
    <name evidence="2" type="ORF">AT9943_LOCUS12563</name>
</gene>
<sequence>MALEESPPMIVVEPWAKSSPPMRIGMMRLQWKIRRLWSIIIAPIKTGEKAPPVVEFSLNAHTVNHFNGSVTNNEKYIWSVPGFCLLMEVIDCIVTPRIEEHKLMKIITKEEDDIDVADVMVETWLKRYKEGRLIRFDELYQQDIQVLKITA</sequence>
<organism evidence="2 3">
    <name type="scientific">Arabidopsis thaliana</name>
    <name type="common">Mouse-ear cress</name>
    <dbReference type="NCBI Taxonomy" id="3702"/>
    <lineage>
        <taxon>Eukaryota</taxon>
        <taxon>Viridiplantae</taxon>
        <taxon>Streptophyta</taxon>
        <taxon>Embryophyta</taxon>
        <taxon>Tracheophyta</taxon>
        <taxon>Spermatophyta</taxon>
        <taxon>Magnoliopsida</taxon>
        <taxon>eudicotyledons</taxon>
        <taxon>Gunneridae</taxon>
        <taxon>Pentapetalae</taxon>
        <taxon>rosids</taxon>
        <taxon>malvids</taxon>
        <taxon>Brassicales</taxon>
        <taxon>Brassicaceae</taxon>
        <taxon>Camelineae</taxon>
        <taxon>Arabidopsis</taxon>
    </lineage>
</organism>
<evidence type="ECO:0000313" key="2">
    <source>
        <dbReference type="EMBL" id="CAD5324681.1"/>
    </source>
</evidence>
<dbReference type="Pfam" id="PF03384">
    <property type="entry name" value="DUF287"/>
    <property type="match status" value="1"/>
</dbReference>
<dbReference type="Proteomes" id="UP000516314">
    <property type="component" value="Chromosome 3"/>
</dbReference>
<dbReference type="EMBL" id="LR881468">
    <property type="protein sequence ID" value="CAD5324681.1"/>
    <property type="molecule type" value="Genomic_DNA"/>
</dbReference>
<name>A0A7G2EU64_ARATH</name>
<accession>A0A7G2EU64</accession>
<evidence type="ECO:0000259" key="1">
    <source>
        <dbReference type="Pfam" id="PF03384"/>
    </source>
</evidence>
<evidence type="ECO:0000313" key="3">
    <source>
        <dbReference type="Proteomes" id="UP000516314"/>
    </source>
</evidence>
<feature type="domain" description="DUF287" evidence="1">
    <location>
        <begin position="90"/>
        <end position="140"/>
    </location>
</feature>